<dbReference type="RefSeq" id="WP_132883718.1">
    <property type="nucleotide sequence ID" value="NZ_JBBGZA010000001.1"/>
</dbReference>
<gene>
    <name evidence="3" type="ORF">WH159_09865</name>
</gene>
<comment type="caution">
    <text evidence="3">The sequence shown here is derived from an EMBL/GenBank/DDBJ whole genome shotgun (WGS) entry which is preliminary data.</text>
</comment>
<organism evidence="3 4">
    <name type="scientific">Sphingomonas molluscorum</name>
    <dbReference type="NCBI Taxonomy" id="418184"/>
    <lineage>
        <taxon>Bacteria</taxon>
        <taxon>Pseudomonadati</taxon>
        <taxon>Pseudomonadota</taxon>
        <taxon>Alphaproteobacteria</taxon>
        <taxon>Sphingomonadales</taxon>
        <taxon>Sphingomonadaceae</taxon>
        <taxon>Sphingomonas</taxon>
    </lineage>
</organism>
<feature type="domain" description="MmeI-like target recognition" evidence="1">
    <location>
        <begin position="10"/>
        <end position="198"/>
    </location>
</feature>
<dbReference type="InterPro" id="IPR046820">
    <property type="entry name" value="MmeI_TRD"/>
</dbReference>
<evidence type="ECO:0000313" key="4">
    <source>
        <dbReference type="Proteomes" id="UP001380365"/>
    </source>
</evidence>
<reference evidence="3 4" key="1">
    <citation type="submission" date="2023-12" db="EMBL/GenBank/DDBJ databases">
        <title>Gut-associated functions are favored during microbiome assembly across C. elegans life.</title>
        <authorList>
            <person name="Zimmermann J."/>
        </authorList>
    </citation>
    <scope>NUCLEOTIDE SEQUENCE [LARGE SCALE GENOMIC DNA]</scope>
    <source>
        <strain evidence="3 4">JUb134</strain>
    </source>
</reference>
<proteinExistence type="predicted"/>
<dbReference type="Pfam" id="PF20467">
    <property type="entry name" value="MmeI_C"/>
    <property type="match status" value="1"/>
</dbReference>
<accession>A0ABU8Q525</accession>
<feature type="domain" description="MmeI-like C-terminal" evidence="2">
    <location>
        <begin position="199"/>
        <end position="278"/>
    </location>
</feature>
<sequence>MSMDAPIQVGGGFYIFTTEERRRFEQLEPASKGMFVPFIGSHEFINGEERWLLSVQNLSPNELASLPHVRHVISQVRDFRLGLIEGKNKRRIKEGSTDGAKLAQYPTRFHVTVRPTTPFLVVPETSSERREYIPIGWAEPPTVPSSLVRIVPDATPVLFGLLTSRMHNAWLKFIGGRMKSDPRYSIDIVYNTFPMPRLDDNQASTIANLATAVLDERARWQPASSLAHLYDPLGMPPELKSAHRRLDAAVDKAYRREAFASDRHRVEHLMALYERENAPLAAKAAAPLVRRRRATVQANAN</sequence>
<dbReference type="InterPro" id="IPR046818">
    <property type="entry name" value="MmeI_C"/>
</dbReference>
<name>A0ABU8Q525_9SPHN</name>
<evidence type="ECO:0000313" key="3">
    <source>
        <dbReference type="EMBL" id="MEJ5094841.1"/>
    </source>
</evidence>
<evidence type="ECO:0000259" key="2">
    <source>
        <dbReference type="Pfam" id="PF20467"/>
    </source>
</evidence>
<dbReference type="Proteomes" id="UP001380365">
    <property type="component" value="Unassembled WGS sequence"/>
</dbReference>
<dbReference type="Pfam" id="PF20466">
    <property type="entry name" value="MmeI_TRD"/>
    <property type="match status" value="1"/>
</dbReference>
<keyword evidence="4" id="KW-1185">Reference proteome</keyword>
<protein>
    <submittedName>
        <fullName evidence="3">Type IIL restriction-modification enzyme MmeI</fullName>
    </submittedName>
</protein>
<evidence type="ECO:0000259" key="1">
    <source>
        <dbReference type="Pfam" id="PF20466"/>
    </source>
</evidence>
<dbReference type="EMBL" id="JBBGZA010000001">
    <property type="protein sequence ID" value="MEJ5094841.1"/>
    <property type="molecule type" value="Genomic_DNA"/>
</dbReference>